<dbReference type="AlphaFoldDB" id="A0A0V1I8K7"/>
<gene>
    <name evidence="1" type="ORF">T11_8908</name>
</gene>
<dbReference type="EMBL" id="JYDP01000001">
    <property type="protein sequence ID" value="KRZ19142.1"/>
    <property type="molecule type" value="Genomic_DNA"/>
</dbReference>
<name>A0A0V1I8K7_9BILA</name>
<evidence type="ECO:0000313" key="2">
    <source>
        <dbReference type="Proteomes" id="UP000055024"/>
    </source>
</evidence>
<reference evidence="1 2" key="1">
    <citation type="submission" date="2015-01" db="EMBL/GenBank/DDBJ databases">
        <title>Evolution of Trichinella species and genotypes.</title>
        <authorList>
            <person name="Korhonen P.K."/>
            <person name="Edoardo P."/>
            <person name="Giuseppe L.R."/>
            <person name="Gasser R.B."/>
        </authorList>
    </citation>
    <scope>NUCLEOTIDE SEQUENCE [LARGE SCALE GENOMIC DNA]</scope>
    <source>
        <strain evidence="1">ISS1029</strain>
    </source>
</reference>
<dbReference type="OrthoDB" id="8019190at2759"/>
<evidence type="ECO:0000313" key="1">
    <source>
        <dbReference type="EMBL" id="KRZ19142.1"/>
    </source>
</evidence>
<organism evidence="1 2">
    <name type="scientific">Trichinella zimbabwensis</name>
    <dbReference type="NCBI Taxonomy" id="268475"/>
    <lineage>
        <taxon>Eukaryota</taxon>
        <taxon>Metazoa</taxon>
        <taxon>Ecdysozoa</taxon>
        <taxon>Nematoda</taxon>
        <taxon>Enoplea</taxon>
        <taxon>Dorylaimia</taxon>
        <taxon>Trichinellida</taxon>
        <taxon>Trichinellidae</taxon>
        <taxon>Trichinella</taxon>
    </lineage>
</organism>
<accession>A0A0V1I8K7</accession>
<comment type="caution">
    <text evidence="1">The sequence shown here is derived from an EMBL/GenBank/DDBJ whole genome shotgun (WGS) entry which is preliminary data.</text>
</comment>
<keyword evidence="2" id="KW-1185">Reference proteome</keyword>
<proteinExistence type="predicted"/>
<protein>
    <submittedName>
        <fullName evidence="1">Uncharacterized protein</fullName>
    </submittedName>
</protein>
<sequence length="107" mass="12560">MYVDDILLSCDDEDIAKKAIDKVIDSMKIGGYITERATWNGGYRERIMRMVKASLRKVLGNALLEEDEDLLYGTPNTNALKKRLNYRQNLLARFWKRWQNEYIVNLS</sequence>
<dbReference type="Proteomes" id="UP000055024">
    <property type="component" value="Unassembled WGS sequence"/>
</dbReference>